<dbReference type="PROSITE" id="PS01124">
    <property type="entry name" value="HTH_ARAC_FAMILY_2"/>
    <property type="match status" value="1"/>
</dbReference>
<sequence length="195" mass="23010">MLIFSTDFFEQRYRHQLMFDALFSVHQNQHPYLDTDGRGATQLNSLFDLMLEEYQYNNTDWDLVESLLTSFLRYLIRFTACKSEAITVRDKRISQVIALIEAHYHSERHVAFYINKLSITSKRLNELSKMHLGKTVTKLLHDRILLEANRELVFSTKTVKAIALQLGFEDPAYFGRLYRTNMGESPAEFRKRTFK</sequence>
<accession>A0A240EMR1</accession>
<dbReference type="InterPro" id="IPR009057">
    <property type="entry name" value="Homeodomain-like_sf"/>
</dbReference>
<dbReference type="PANTHER" id="PTHR43280">
    <property type="entry name" value="ARAC-FAMILY TRANSCRIPTIONAL REGULATOR"/>
    <property type="match status" value="1"/>
</dbReference>
<dbReference type="GO" id="GO:0043565">
    <property type="term" value="F:sequence-specific DNA binding"/>
    <property type="evidence" value="ECO:0007669"/>
    <property type="project" value="InterPro"/>
</dbReference>
<name>A0A240EMR1_9VIBR</name>
<dbReference type="InterPro" id="IPR020449">
    <property type="entry name" value="Tscrpt_reg_AraC-type_HTH"/>
</dbReference>
<evidence type="ECO:0000256" key="3">
    <source>
        <dbReference type="ARBA" id="ARBA00023163"/>
    </source>
</evidence>
<reference evidence="6" key="1">
    <citation type="submission" date="2016-06" db="EMBL/GenBank/DDBJ databases">
        <authorList>
            <person name="Rodrigo-Torres L."/>
            <person name="Arahal R.D."/>
            <person name="Lucena T."/>
        </authorList>
    </citation>
    <scope>NUCLEOTIDE SEQUENCE [LARGE SCALE GENOMIC DNA]</scope>
    <source>
        <strain evidence="6">CECT8203</strain>
    </source>
</reference>
<dbReference type="GO" id="GO:0003700">
    <property type="term" value="F:DNA-binding transcription factor activity"/>
    <property type="evidence" value="ECO:0007669"/>
    <property type="project" value="InterPro"/>
</dbReference>
<dbReference type="AlphaFoldDB" id="A0A240EMR1"/>
<proteinExistence type="predicted"/>
<dbReference type="SMART" id="SM00342">
    <property type="entry name" value="HTH_ARAC"/>
    <property type="match status" value="1"/>
</dbReference>
<keyword evidence="3" id="KW-0804">Transcription</keyword>
<dbReference type="PRINTS" id="PR00032">
    <property type="entry name" value="HTHARAC"/>
</dbReference>
<dbReference type="InterPro" id="IPR018060">
    <property type="entry name" value="HTH_AraC"/>
</dbReference>
<dbReference type="EMBL" id="OANU01000064">
    <property type="protein sequence ID" value="SNX49553.1"/>
    <property type="molecule type" value="Genomic_DNA"/>
</dbReference>
<dbReference type="Proteomes" id="UP000219336">
    <property type="component" value="Unassembled WGS sequence"/>
</dbReference>
<evidence type="ECO:0000256" key="1">
    <source>
        <dbReference type="ARBA" id="ARBA00023015"/>
    </source>
</evidence>
<evidence type="ECO:0000313" key="6">
    <source>
        <dbReference type="Proteomes" id="UP000219336"/>
    </source>
</evidence>
<dbReference type="Pfam" id="PF12833">
    <property type="entry name" value="HTH_18"/>
    <property type="match status" value="1"/>
</dbReference>
<organism evidence="5 6">
    <name type="scientific">Vibrio thalassae</name>
    <dbReference type="NCBI Taxonomy" id="1243014"/>
    <lineage>
        <taxon>Bacteria</taxon>
        <taxon>Pseudomonadati</taxon>
        <taxon>Pseudomonadota</taxon>
        <taxon>Gammaproteobacteria</taxon>
        <taxon>Vibrionales</taxon>
        <taxon>Vibrionaceae</taxon>
        <taxon>Vibrio</taxon>
    </lineage>
</organism>
<keyword evidence="6" id="KW-1185">Reference proteome</keyword>
<dbReference type="SUPFAM" id="SSF46689">
    <property type="entry name" value="Homeodomain-like"/>
    <property type="match status" value="1"/>
</dbReference>
<gene>
    <name evidence="5" type="primary">araC_1</name>
    <name evidence="5" type="ORF">VTH8203_03201</name>
</gene>
<keyword evidence="1" id="KW-0805">Transcription regulation</keyword>
<dbReference type="Gene3D" id="1.10.10.60">
    <property type="entry name" value="Homeodomain-like"/>
    <property type="match status" value="1"/>
</dbReference>
<evidence type="ECO:0000313" key="5">
    <source>
        <dbReference type="EMBL" id="SNX49553.1"/>
    </source>
</evidence>
<protein>
    <submittedName>
        <fullName evidence="5">Arabinose operon regulatory protein</fullName>
    </submittedName>
</protein>
<evidence type="ECO:0000256" key="2">
    <source>
        <dbReference type="ARBA" id="ARBA00023125"/>
    </source>
</evidence>
<keyword evidence="2" id="KW-0238">DNA-binding</keyword>
<dbReference type="PANTHER" id="PTHR43280:SF32">
    <property type="entry name" value="TRANSCRIPTIONAL REGULATORY PROTEIN"/>
    <property type="match status" value="1"/>
</dbReference>
<evidence type="ECO:0000259" key="4">
    <source>
        <dbReference type="PROSITE" id="PS01124"/>
    </source>
</evidence>
<feature type="domain" description="HTH araC/xylS-type" evidence="4">
    <location>
        <begin position="94"/>
        <end position="192"/>
    </location>
</feature>